<feature type="transmembrane region" description="Helical" evidence="9">
    <location>
        <begin position="250"/>
        <end position="271"/>
    </location>
</feature>
<dbReference type="PROSITE" id="PS50928">
    <property type="entry name" value="ABC_TM1"/>
    <property type="match status" value="1"/>
</dbReference>
<dbReference type="RefSeq" id="WP_330132965.1">
    <property type="nucleotide sequence ID" value="NZ_JAUTXY010000003.1"/>
</dbReference>
<name>A0ABU7L864_9NOCA</name>
<feature type="transmembrane region" description="Helical" evidence="9">
    <location>
        <begin position="110"/>
        <end position="131"/>
    </location>
</feature>
<comment type="function">
    <text evidence="8">Part of the ABC transporter complex CysAWTP (TC 3.A.1.6.1) involved in sulfate/thiosulfate import. Probably responsible for the translocation of the substrate across the membrane.</text>
</comment>
<keyword evidence="5 9" id="KW-1133">Transmembrane helix</keyword>
<sequence>MSTPVEAPSPKQRGRRTAKVTGAVGPLGIGVATLWLSIIVLLPLAALATEAFSEGFGGFWDAVTAPNALATLRITVTVSIVVALINAVMGTLIAWVLVRDEFPGKKIVNALIDLPFALPTIVASIVLLALYGPQSPIGIQLNATQPGLVVALAFVTLPFVVRSVQPVLIEADREVEEAAASLGADNFTTFRTVVLPTLAPAILGGVGLAFARAIGEYGSIVLIGGNIPGQTQVASQYIQQQIEIDRPVNAAAVSVALLLIAFVALFVLRLVANRGRVREENDA</sequence>
<dbReference type="InterPro" id="IPR000515">
    <property type="entry name" value="MetI-like"/>
</dbReference>
<dbReference type="NCBIfam" id="TIGR02139">
    <property type="entry name" value="permease_CysT"/>
    <property type="match status" value="1"/>
</dbReference>
<keyword evidence="4 9" id="KW-0812">Transmembrane</keyword>
<dbReference type="Gene3D" id="1.10.3720.10">
    <property type="entry name" value="MetI-like"/>
    <property type="match status" value="1"/>
</dbReference>
<dbReference type="SUPFAM" id="SSF161098">
    <property type="entry name" value="MetI-like"/>
    <property type="match status" value="1"/>
</dbReference>
<feature type="transmembrane region" description="Helical" evidence="9">
    <location>
        <begin position="143"/>
        <end position="161"/>
    </location>
</feature>
<comment type="subunit">
    <text evidence="2">The complex is composed of two ATP-binding proteins (CysA), two transmembrane proteins (CysT and CysW) and a solute-binding protein (CysP).</text>
</comment>
<evidence type="ECO:0000256" key="4">
    <source>
        <dbReference type="ARBA" id="ARBA00022692"/>
    </source>
</evidence>
<evidence type="ECO:0000256" key="7">
    <source>
        <dbReference type="ARBA" id="ARBA00023136"/>
    </source>
</evidence>
<evidence type="ECO:0000256" key="2">
    <source>
        <dbReference type="ARBA" id="ARBA00011779"/>
    </source>
</evidence>
<comment type="caution">
    <text evidence="9">Lacks conserved residue(s) required for the propagation of feature annotation.</text>
</comment>
<keyword evidence="3 9" id="KW-0813">Transport</keyword>
<evidence type="ECO:0000256" key="9">
    <source>
        <dbReference type="RuleBase" id="RU366001"/>
    </source>
</evidence>
<evidence type="ECO:0000256" key="1">
    <source>
        <dbReference type="ARBA" id="ARBA00004141"/>
    </source>
</evidence>
<dbReference type="Pfam" id="PF00528">
    <property type="entry name" value="BPD_transp_1"/>
    <property type="match status" value="1"/>
</dbReference>
<evidence type="ECO:0000256" key="5">
    <source>
        <dbReference type="ARBA" id="ARBA00022989"/>
    </source>
</evidence>
<evidence type="ECO:0000256" key="8">
    <source>
        <dbReference type="ARBA" id="ARBA00025323"/>
    </source>
</evidence>
<dbReference type="PANTHER" id="PTHR30406:SF8">
    <property type="entry name" value="SULFATE TRANSPORT SYSTEM PERMEASE PROTEIN CYST"/>
    <property type="match status" value="1"/>
</dbReference>
<comment type="function">
    <text evidence="9">Part of the ABC transporter complex (TC 3.A.1.6.1) involved in sulfate/thiosulfate import.</text>
</comment>
<reference evidence="11 12" key="1">
    <citation type="submission" date="2023-07" db="EMBL/GenBank/DDBJ databases">
        <authorList>
            <person name="Girao M."/>
            <person name="Carvalho M.F."/>
        </authorList>
    </citation>
    <scope>NUCLEOTIDE SEQUENCE [LARGE SCALE GENOMIC DNA]</scope>
    <source>
        <strain evidence="11 12">YIM65754</strain>
    </source>
</reference>
<feature type="transmembrane region" description="Helical" evidence="9">
    <location>
        <begin position="68"/>
        <end position="98"/>
    </location>
</feature>
<feature type="domain" description="ABC transmembrane type-1" evidence="10">
    <location>
        <begin position="72"/>
        <end position="268"/>
    </location>
</feature>
<keyword evidence="6 9" id="KW-0764">Sulfate transport</keyword>
<proteinExistence type="inferred from homology"/>
<evidence type="ECO:0000313" key="12">
    <source>
        <dbReference type="Proteomes" id="UP001336020"/>
    </source>
</evidence>
<dbReference type="Proteomes" id="UP001336020">
    <property type="component" value="Unassembled WGS sequence"/>
</dbReference>
<comment type="similarity">
    <text evidence="9">Belongs to the binding-protein-dependent transport system permease family. CysTW subfamily.</text>
</comment>
<feature type="transmembrane region" description="Helical" evidence="9">
    <location>
        <begin position="193"/>
        <end position="214"/>
    </location>
</feature>
<dbReference type="EMBL" id="JAUTXY010000003">
    <property type="protein sequence ID" value="MEE2057737.1"/>
    <property type="molecule type" value="Genomic_DNA"/>
</dbReference>
<dbReference type="InterPro" id="IPR035906">
    <property type="entry name" value="MetI-like_sf"/>
</dbReference>
<comment type="caution">
    <text evidence="11">The sequence shown here is derived from an EMBL/GenBank/DDBJ whole genome shotgun (WGS) entry which is preliminary data.</text>
</comment>
<keyword evidence="7 9" id="KW-0472">Membrane</keyword>
<dbReference type="NCBIfam" id="TIGR00969">
    <property type="entry name" value="3a0106s02"/>
    <property type="match status" value="1"/>
</dbReference>
<accession>A0ABU7L864</accession>
<evidence type="ECO:0000256" key="3">
    <source>
        <dbReference type="ARBA" id="ARBA00022448"/>
    </source>
</evidence>
<evidence type="ECO:0000313" key="11">
    <source>
        <dbReference type="EMBL" id="MEE2057737.1"/>
    </source>
</evidence>
<evidence type="ECO:0000259" key="10">
    <source>
        <dbReference type="PROSITE" id="PS50928"/>
    </source>
</evidence>
<comment type="subcellular location">
    <subcellularLocation>
        <location evidence="1">Membrane</location>
        <topology evidence="1">Multi-pass membrane protein</topology>
    </subcellularLocation>
</comment>
<evidence type="ECO:0000256" key="6">
    <source>
        <dbReference type="ARBA" id="ARBA00023032"/>
    </source>
</evidence>
<dbReference type="PANTHER" id="PTHR30406">
    <property type="entry name" value="SULFATE TRANSPORT SYSTEM PERMEASE PROTEIN"/>
    <property type="match status" value="1"/>
</dbReference>
<protein>
    <recommendedName>
        <fullName evidence="9">Sulfate transport system permease protein CysT</fullName>
    </recommendedName>
</protein>
<feature type="transmembrane region" description="Helical" evidence="9">
    <location>
        <begin position="20"/>
        <end position="48"/>
    </location>
</feature>
<keyword evidence="12" id="KW-1185">Reference proteome</keyword>
<dbReference type="InterPro" id="IPR011865">
    <property type="entry name" value="CysT_permease"/>
</dbReference>
<organism evidence="11 12">
    <name type="scientific">Rhodococcus artemisiae</name>
    <dbReference type="NCBI Taxonomy" id="714159"/>
    <lineage>
        <taxon>Bacteria</taxon>
        <taxon>Bacillati</taxon>
        <taxon>Actinomycetota</taxon>
        <taxon>Actinomycetes</taxon>
        <taxon>Mycobacteriales</taxon>
        <taxon>Nocardiaceae</taxon>
        <taxon>Rhodococcus</taxon>
    </lineage>
</organism>
<dbReference type="CDD" id="cd06261">
    <property type="entry name" value="TM_PBP2"/>
    <property type="match status" value="1"/>
</dbReference>
<dbReference type="InterPro" id="IPR005667">
    <property type="entry name" value="Sulph_transpt2"/>
</dbReference>
<gene>
    <name evidence="11" type="primary">cysT</name>
    <name evidence="11" type="ORF">Q7514_09385</name>
</gene>